<dbReference type="Proteomes" id="UP001337655">
    <property type="component" value="Unassembled WGS sequence"/>
</dbReference>
<dbReference type="PANTHER" id="PTHR35309">
    <property type="match status" value="1"/>
</dbReference>
<evidence type="ECO:0000313" key="1">
    <source>
        <dbReference type="EMBL" id="KAK5168224.1"/>
    </source>
</evidence>
<reference evidence="1 2" key="1">
    <citation type="submission" date="2023-08" db="EMBL/GenBank/DDBJ databases">
        <title>Black Yeasts Isolated from many extreme environments.</title>
        <authorList>
            <person name="Coleine C."/>
            <person name="Stajich J.E."/>
            <person name="Selbmann L."/>
        </authorList>
    </citation>
    <scope>NUCLEOTIDE SEQUENCE [LARGE SCALE GENOMIC DNA]</scope>
    <source>
        <strain evidence="1 2">CCFEE 5935</strain>
    </source>
</reference>
<sequence>MEHHAPHPKAVFEGYYNKFKLPSGAHLLIIISEVRGVNKRPNEISCVYVPQDASKIYHKELFPETLDMRRLGPKGDAFILDAPGIGHVKWLEDSTTEFQLDHELFSLHATTTSRVPWSDTANTPEGPLVYLPLPLHWHVQSLGSQCKFDLQIRDYKLPPEDVSGEAIVHEEKNYAFSFPSAHMWVQCRDGGRGFCCAGGQILGMEAFLLGYRSKDLNFDFRPPFATRIAGLSPFMSYTTDWENRAFELSIQSFRQKIVVKAVAPKGTFFPLSPPFDDGHRENYLNQSFQATVEIKIYESGWLSPWQLVREDSFSEASLEFGGGYYPLAGSDQHFN</sequence>
<comment type="caution">
    <text evidence="1">The sequence shown here is derived from an EMBL/GenBank/DDBJ whole genome shotgun (WGS) entry which is preliminary data.</text>
</comment>
<dbReference type="PANTHER" id="PTHR35309:SF4">
    <property type="entry name" value="TOCOPHEROL CYCLASE"/>
    <property type="match status" value="1"/>
</dbReference>
<dbReference type="GeneID" id="89928132"/>
<proteinExistence type="predicted"/>
<organism evidence="1 2">
    <name type="scientific">Saxophila tyrrhenica</name>
    <dbReference type="NCBI Taxonomy" id="1690608"/>
    <lineage>
        <taxon>Eukaryota</taxon>
        <taxon>Fungi</taxon>
        <taxon>Dikarya</taxon>
        <taxon>Ascomycota</taxon>
        <taxon>Pezizomycotina</taxon>
        <taxon>Dothideomycetes</taxon>
        <taxon>Dothideomycetidae</taxon>
        <taxon>Mycosphaerellales</taxon>
        <taxon>Extremaceae</taxon>
        <taxon>Saxophila</taxon>
    </lineage>
</organism>
<dbReference type="EMBL" id="JAVRRT010000010">
    <property type="protein sequence ID" value="KAK5168224.1"/>
    <property type="molecule type" value="Genomic_DNA"/>
</dbReference>
<gene>
    <name evidence="1" type="ORF">LTR77_006793</name>
</gene>
<dbReference type="InterPro" id="IPR025893">
    <property type="entry name" value="Tocopherol_cyclase"/>
</dbReference>
<accession>A0AAV9P5T6</accession>
<evidence type="ECO:0000313" key="2">
    <source>
        <dbReference type="Proteomes" id="UP001337655"/>
    </source>
</evidence>
<dbReference type="AlphaFoldDB" id="A0AAV9P5T6"/>
<keyword evidence="2" id="KW-1185">Reference proteome</keyword>
<protein>
    <submittedName>
        <fullName evidence="1">Uncharacterized protein</fullName>
    </submittedName>
</protein>
<dbReference type="GO" id="GO:0009976">
    <property type="term" value="F:tocopherol cyclase activity"/>
    <property type="evidence" value="ECO:0007669"/>
    <property type="project" value="InterPro"/>
</dbReference>
<name>A0AAV9P5T6_9PEZI</name>
<dbReference type="RefSeq" id="XP_064657834.1">
    <property type="nucleotide sequence ID" value="XM_064804033.1"/>
</dbReference>